<accession>A0ABY2CVZ6</accession>
<name>A0ABY2CVZ6_GULMO</name>
<keyword evidence="2" id="KW-1185">Reference proteome</keyword>
<evidence type="ECO:0000313" key="1">
    <source>
        <dbReference type="EMBL" id="TCW31399.1"/>
    </source>
</evidence>
<protein>
    <recommendedName>
        <fullName evidence="3">Minor tail protein</fullName>
    </recommendedName>
</protein>
<reference evidence="1 2" key="1">
    <citation type="submission" date="2019-03" db="EMBL/GenBank/DDBJ databases">
        <title>Genomic Encyclopedia of Type Strains, Phase IV (KMG-IV): sequencing the most valuable type-strain genomes for metagenomic binning, comparative biology and taxonomic classification.</title>
        <authorList>
            <person name="Goeker M."/>
        </authorList>
    </citation>
    <scope>NUCLEOTIDE SEQUENCE [LARGE SCALE GENOMIC DNA]</scope>
    <source>
        <strain evidence="1 2">DSM 18507</strain>
    </source>
</reference>
<dbReference type="EMBL" id="SMDA01000005">
    <property type="protein sequence ID" value="TCW31399.1"/>
    <property type="molecule type" value="Genomic_DNA"/>
</dbReference>
<organism evidence="1 2">
    <name type="scientific">Gulbenkiania mobilis</name>
    <dbReference type="NCBI Taxonomy" id="397457"/>
    <lineage>
        <taxon>Bacteria</taxon>
        <taxon>Pseudomonadati</taxon>
        <taxon>Pseudomonadota</taxon>
        <taxon>Betaproteobacteria</taxon>
        <taxon>Neisseriales</taxon>
        <taxon>Chromobacteriaceae</taxon>
        <taxon>Gulbenkiania</taxon>
    </lineage>
</organism>
<evidence type="ECO:0008006" key="3">
    <source>
        <dbReference type="Google" id="ProtNLM"/>
    </source>
</evidence>
<proteinExistence type="predicted"/>
<dbReference type="RefSeq" id="WP_132098459.1">
    <property type="nucleotide sequence ID" value="NZ_SMDA01000005.1"/>
</dbReference>
<sequence>MTLPNPSITPIPNNEPEAIPALWNTRYEEIDENFASLDQRQTSTENEIRAARVGKPTLSETINAIVAQIGGISGTLSGLASPTSVQNAVSLDWLYRNRRIAFELFAAGYNLQNHLGVSVTSGIMGDDSLDVADTSGVKVGEDYLLSDATDTALVRVTAIHSGTRLRLAANLSRNWGAGAKLTGSTLVARPEGGVDGAIGGQWVSRAINLGDDNTSRAVVIRRSLNAGEARLYFRDAYTTAWTERAWSVRRSGGGTSGVPEGFADYEYVVPMRGDGYLRLVVDGEPMVIKHVVALGSGTGQGGYVNPLMRPNAPKISSPATGATNVIETPTLTASNYVSPAGNAFSTAQFQISTSSTFASVLHDSGEKSAMTYSVPAGVLAVNTTFYVRARVKDVAGLVSDWSAVTSFTTKASYAYVNTPTVITPTSGQAEIPEQPTLQSSAFATTGGADTHAASQWQIRLASGTWAAPLHDSGASTTAKTSYTVPAGVLVAGQTQYVMRVRHIGASLGASEWSSDIAFMTKQQFAQIIGIVCTATGGGAGAWQRVDENFNAITTTAATFNNHPTYAGIVPQTIDGQAMVKVPKFYLKTGTVPSGPYAGKRYWMVSDQPVAGFSVHPAFMNAGAQIDQFWVGKYQGTNDGGTKLGSVAGVAPLVSIDFPTMQARAAARNTGGVTGFGLWNIYQLSAIQTLALIEMGGSDSQALVGQGHVSGSSALAVDNATVAQATWRGIVGLWGNVWQMVDGLQTDASSKYKIWDKNGNKTYQTTSLTAPGSNYPVTMATASGTDYDLSTVFAAETTNATAGNGTYGDYFYQNPSCVAYHGGNWGYGAYAGLFALHVYNAASDSYTYVGGRLAKV</sequence>
<dbReference type="InterPro" id="IPR013783">
    <property type="entry name" value="Ig-like_fold"/>
</dbReference>
<gene>
    <name evidence="1" type="ORF">EV669_105100</name>
</gene>
<evidence type="ECO:0000313" key="2">
    <source>
        <dbReference type="Proteomes" id="UP000294801"/>
    </source>
</evidence>
<dbReference type="Gene3D" id="2.60.40.10">
    <property type="entry name" value="Immunoglobulins"/>
    <property type="match status" value="1"/>
</dbReference>
<dbReference type="Proteomes" id="UP000294801">
    <property type="component" value="Unassembled WGS sequence"/>
</dbReference>
<comment type="caution">
    <text evidence="1">The sequence shown here is derived from an EMBL/GenBank/DDBJ whole genome shotgun (WGS) entry which is preliminary data.</text>
</comment>